<evidence type="ECO:0000256" key="9">
    <source>
        <dbReference type="ARBA" id="ARBA00023237"/>
    </source>
</evidence>
<keyword evidence="15" id="KW-1185">Reference proteome</keyword>
<keyword evidence="9 10" id="KW-0998">Cell outer membrane</keyword>
<dbReference type="Gene3D" id="2.170.130.10">
    <property type="entry name" value="TonB-dependent receptor, plug domain"/>
    <property type="match status" value="1"/>
</dbReference>
<dbReference type="NCBIfam" id="TIGR04056">
    <property type="entry name" value="OMP_RagA_SusC"/>
    <property type="match status" value="1"/>
</dbReference>
<proteinExistence type="inferred from homology"/>
<evidence type="ECO:0000256" key="1">
    <source>
        <dbReference type="ARBA" id="ARBA00004571"/>
    </source>
</evidence>
<dbReference type="InterPro" id="IPR039426">
    <property type="entry name" value="TonB-dep_rcpt-like"/>
</dbReference>
<dbReference type="EMBL" id="JBHSBW010000011">
    <property type="protein sequence ID" value="MFC4211689.1"/>
    <property type="molecule type" value="Genomic_DNA"/>
</dbReference>
<dbReference type="InterPro" id="IPR008969">
    <property type="entry name" value="CarboxyPept-like_regulatory"/>
</dbReference>
<sequence length="1039" mass="112742">MEKIYQKWLSKFLLILMIPFLLLLLTEVAHAQTKRYTISGKVTDGTTKDPIPGAVVKILNTTLSTSTNSNGAYSFAVDLAAGKYQVQISYVGYKTITQTADLGSSDQIQVNGALGTDAVGLDEVIVTGTSQGTTRKQLGSYVSTVKGDDLNKAPSGNALASLQGKTPGAQISQNSGDPAGGISVRLRGVSSVNSSSEPLYIIDGVIVNNSTTRVTNTSGNYDGGNFVGSIGQNRMVDISPADIDHIEVLNGAAAAAIYGSRANAGVIQIFTKRGKTGTPQVSFNTSLTISELRKEIEVNQSPTKFGGSVDLVTQDVLTPTLTTTTPVTRYNYQDYIFHTGIGSDNSISVSGGNDDTKFYTSAGYFYNQGIIKNTDFTRMNFRANLDQKINKWAKLTAGFNYVHSDANEKPDGNSFFSPMNSVTIIGNFHDLFTRDVLGNLKAVGERGRVNPVSVIEDIKQRQFTNRIIANTGLKLNPVKNLTIDYTMGVDNSIQNGTTYIPPFAYNVSTGFYGGGPTLDPSLNGYASAANATTTLFNNELNFTYDAKISDLLSSTTQLGGSYQYQKDLYSLLNGRGLAPFVEVVNGASTVLPNVDSRSEFSISGAYLQQNFKYKDHLFVTGAIRVDQSTVFGEDNRTQFYPKANVSYVLSSADYWKNLGVSSWWNAFKLRAAYGQSGNLTGIGAYDRFNVYTPSALNSRTSLTSPTTLANANVKPERQQELEVGTDMSFFNNRLGLTFSYYDKSVKDLLLGVVIAPTTGFSSLLDNIGGKLKNKGIELMLTGVPLKTQDFSWTTTVIFNRNRNKIVGSGAQRLISTNAGAPVSITDGYPVGVFYGTFFARNPDGSLLLNAQGIPQTERGAQKSATEFETQRTNGQPSGTVLRKVLGDPNPDYTGSFVNDFTYKKLSLHIQLDAVQGGDVWNADWRTRQGVGNGKVAEAEQLGQLPRGYVAGVYNVEEWRIDDGSFVKLREVSLSYSIGQVKFIKNLTVNLSGRNLFSWDNYKGYDPELNSGGQSTILRNIDFGSVPIPRTFSLGLQARF</sequence>
<keyword evidence="8" id="KW-0675">Receptor</keyword>
<dbReference type="PANTHER" id="PTHR30069:SF29">
    <property type="entry name" value="HEMOGLOBIN AND HEMOGLOBIN-HAPTOGLOBIN-BINDING PROTEIN 1-RELATED"/>
    <property type="match status" value="1"/>
</dbReference>
<dbReference type="InterPro" id="IPR000531">
    <property type="entry name" value="Beta-barrel_TonB"/>
</dbReference>
<evidence type="ECO:0000259" key="13">
    <source>
        <dbReference type="Pfam" id="PF07715"/>
    </source>
</evidence>
<evidence type="ECO:0000256" key="4">
    <source>
        <dbReference type="ARBA" id="ARBA00022692"/>
    </source>
</evidence>
<dbReference type="InterPro" id="IPR023996">
    <property type="entry name" value="TonB-dep_OMP_SusC/RagA"/>
</dbReference>
<evidence type="ECO:0000256" key="7">
    <source>
        <dbReference type="ARBA" id="ARBA00023136"/>
    </source>
</evidence>
<keyword evidence="4 10" id="KW-0812">Transmembrane</keyword>
<evidence type="ECO:0000256" key="6">
    <source>
        <dbReference type="ARBA" id="ARBA00023077"/>
    </source>
</evidence>
<reference evidence="15" key="1">
    <citation type="journal article" date="2019" name="Int. J. Syst. Evol. Microbiol.">
        <title>The Global Catalogue of Microorganisms (GCM) 10K type strain sequencing project: providing services to taxonomists for standard genome sequencing and annotation.</title>
        <authorList>
            <consortium name="The Broad Institute Genomics Platform"/>
            <consortium name="The Broad Institute Genome Sequencing Center for Infectious Disease"/>
            <person name="Wu L."/>
            <person name="Ma J."/>
        </authorList>
    </citation>
    <scope>NUCLEOTIDE SEQUENCE [LARGE SCALE GENOMIC DNA]</scope>
    <source>
        <strain evidence="15">CCM 8691</strain>
    </source>
</reference>
<dbReference type="SUPFAM" id="SSF56935">
    <property type="entry name" value="Porins"/>
    <property type="match status" value="1"/>
</dbReference>
<dbReference type="PROSITE" id="PS52016">
    <property type="entry name" value="TONB_DEPENDENT_REC_3"/>
    <property type="match status" value="1"/>
</dbReference>
<evidence type="ECO:0000256" key="5">
    <source>
        <dbReference type="ARBA" id="ARBA00022729"/>
    </source>
</evidence>
<name>A0ABV8P8Q2_9SPHI</name>
<evidence type="ECO:0000256" key="8">
    <source>
        <dbReference type="ARBA" id="ARBA00023170"/>
    </source>
</evidence>
<dbReference type="SUPFAM" id="SSF49464">
    <property type="entry name" value="Carboxypeptidase regulatory domain-like"/>
    <property type="match status" value="1"/>
</dbReference>
<protein>
    <submittedName>
        <fullName evidence="14">SusC/RagA family TonB-linked outer membrane protein</fullName>
    </submittedName>
</protein>
<accession>A0ABV8P8Q2</accession>
<dbReference type="Pfam" id="PF00593">
    <property type="entry name" value="TonB_dep_Rec_b-barrel"/>
    <property type="match status" value="1"/>
</dbReference>
<comment type="similarity">
    <text evidence="10 11">Belongs to the TonB-dependent receptor family.</text>
</comment>
<evidence type="ECO:0000313" key="15">
    <source>
        <dbReference type="Proteomes" id="UP001595789"/>
    </source>
</evidence>
<evidence type="ECO:0000313" key="14">
    <source>
        <dbReference type="EMBL" id="MFC4211689.1"/>
    </source>
</evidence>
<dbReference type="Pfam" id="PF07715">
    <property type="entry name" value="Plug"/>
    <property type="match status" value="1"/>
</dbReference>
<dbReference type="RefSeq" id="WP_378985006.1">
    <property type="nucleotide sequence ID" value="NZ_JBHSBW010000011.1"/>
</dbReference>
<evidence type="ECO:0000256" key="11">
    <source>
        <dbReference type="RuleBase" id="RU003357"/>
    </source>
</evidence>
<comment type="caution">
    <text evidence="14">The sequence shown here is derived from an EMBL/GenBank/DDBJ whole genome shotgun (WGS) entry which is preliminary data.</text>
</comment>
<keyword evidence="5" id="KW-0732">Signal</keyword>
<evidence type="ECO:0000256" key="10">
    <source>
        <dbReference type="PROSITE-ProRule" id="PRU01360"/>
    </source>
</evidence>
<keyword evidence="3 10" id="KW-1134">Transmembrane beta strand</keyword>
<dbReference type="InterPro" id="IPR037066">
    <property type="entry name" value="Plug_dom_sf"/>
</dbReference>
<organism evidence="14 15">
    <name type="scientific">Pedobacter lithocola</name>
    <dbReference type="NCBI Taxonomy" id="1908239"/>
    <lineage>
        <taxon>Bacteria</taxon>
        <taxon>Pseudomonadati</taxon>
        <taxon>Bacteroidota</taxon>
        <taxon>Sphingobacteriia</taxon>
        <taxon>Sphingobacteriales</taxon>
        <taxon>Sphingobacteriaceae</taxon>
        <taxon>Pedobacter</taxon>
    </lineage>
</organism>
<dbReference type="Gene3D" id="2.40.170.20">
    <property type="entry name" value="TonB-dependent receptor, beta-barrel domain"/>
    <property type="match status" value="1"/>
</dbReference>
<dbReference type="InterPro" id="IPR036942">
    <property type="entry name" value="Beta-barrel_TonB_sf"/>
</dbReference>
<evidence type="ECO:0000259" key="12">
    <source>
        <dbReference type="Pfam" id="PF00593"/>
    </source>
</evidence>
<dbReference type="Proteomes" id="UP001595789">
    <property type="component" value="Unassembled WGS sequence"/>
</dbReference>
<dbReference type="Gene3D" id="2.60.40.1120">
    <property type="entry name" value="Carboxypeptidase-like, regulatory domain"/>
    <property type="match status" value="1"/>
</dbReference>
<evidence type="ECO:0000256" key="3">
    <source>
        <dbReference type="ARBA" id="ARBA00022452"/>
    </source>
</evidence>
<feature type="domain" description="TonB-dependent receptor-like beta-barrel" evidence="12">
    <location>
        <begin position="483"/>
        <end position="995"/>
    </location>
</feature>
<dbReference type="PANTHER" id="PTHR30069">
    <property type="entry name" value="TONB-DEPENDENT OUTER MEMBRANE RECEPTOR"/>
    <property type="match status" value="1"/>
</dbReference>
<keyword evidence="2 10" id="KW-0813">Transport</keyword>
<keyword evidence="6 11" id="KW-0798">TonB box</keyword>
<keyword evidence="7 10" id="KW-0472">Membrane</keyword>
<evidence type="ECO:0000256" key="2">
    <source>
        <dbReference type="ARBA" id="ARBA00022448"/>
    </source>
</evidence>
<dbReference type="InterPro" id="IPR012910">
    <property type="entry name" value="Plug_dom"/>
</dbReference>
<gene>
    <name evidence="14" type="ORF">ACFOWA_10880</name>
</gene>
<comment type="subcellular location">
    <subcellularLocation>
        <location evidence="1 10">Cell outer membrane</location>
        <topology evidence="1 10">Multi-pass membrane protein</topology>
    </subcellularLocation>
</comment>
<feature type="domain" description="TonB-dependent receptor plug" evidence="13">
    <location>
        <begin position="138"/>
        <end position="266"/>
    </location>
</feature>
<dbReference type="Pfam" id="PF13715">
    <property type="entry name" value="CarbopepD_reg_2"/>
    <property type="match status" value="1"/>
</dbReference>